<dbReference type="Proteomes" id="UP000029393">
    <property type="component" value="Unassembled WGS sequence"/>
</dbReference>
<evidence type="ECO:0008006" key="4">
    <source>
        <dbReference type="Google" id="ProtNLM"/>
    </source>
</evidence>
<dbReference type="Pfam" id="PF19942">
    <property type="entry name" value="DUF6404"/>
    <property type="match status" value="1"/>
</dbReference>
<feature type="transmembrane region" description="Helical" evidence="1">
    <location>
        <begin position="43"/>
        <end position="72"/>
    </location>
</feature>
<reference evidence="2 3" key="1">
    <citation type="submission" date="2013-09" db="EMBL/GenBank/DDBJ databases">
        <title>Genome sequencing of Arenimonas metalli.</title>
        <authorList>
            <person name="Chen F."/>
            <person name="Wang G."/>
        </authorList>
    </citation>
    <scope>NUCLEOTIDE SEQUENCE [LARGE SCALE GENOMIC DNA]</scope>
    <source>
        <strain evidence="2 3">CF5-1</strain>
    </source>
</reference>
<keyword evidence="1" id="KW-1133">Transmembrane helix</keyword>
<organism evidence="2 3">
    <name type="scientific">Arenimonas metalli CF5-1</name>
    <dbReference type="NCBI Taxonomy" id="1384056"/>
    <lineage>
        <taxon>Bacteria</taxon>
        <taxon>Pseudomonadati</taxon>
        <taxon>Pseudomonadota</taxon>
        <taxon>Gammaproteobacteria</taxon>
        <taxon>Lysobacterales</taxon>
        <taxon>Lysobacteraceae</taxon>
        <taxon>Arenimonas</taxon>
    </lineage>
</organism>
<dbReference type="AlphaFoldDB" id="A0A091B0M8"/>
<keyword evidence="3" id="KW-1185">Reference proteome</keyword>
<comment type="caution">
    <text evidence="2">The sequence shown here is derived from an EMBL/GenBank/DDBJ whole genome shotgun (WGS) entry which is preliminary data.</text>
</comment>
<proteinExistence type="predicted"/>
<accession>A0A091B0M8</accession>
<sequence length="119" mass="13208">MTHQEKIERMYRHTDALGISRGTVAPPAWRLMWKLGLEVPPPLFAPFLPMALAMGGFFAVGWGLLMWLGFWARQGMPLAGMFVSALAAGVLFGLIMAGIYRHLARKHGLPAWAEYRGTP</sequence>
<dbReference type="InterPro" id="IPR045644">
    <property type="entry name" value="DUF6404"/>
</dbReference>
<evidence type="ECO:0000313" key="3">
    <source>
        <dbReference type="Proteomes" id="UP000029393"/>
    </source>
</evidence>
<evidence type="ECO:0000256" key="1">
    <source>
        <dbReference type="SAM" id="Phobius"/>
    </source>
</evidence>
<dbReference type="eggNOG" id="ENOG5032Y7R">
    <property type="taxonomic scope" value="Bacteria"/>
</dbReference>
<dbReference type="STRING" id="1384056.N787_11320"/>
<evidence type="ECO:0000313" key="2">
    <source>
        <dbReference type="EMBL" id="KFN46148.1"/>
    </source>
</evidence>
<keyword evidence="1" id="KW-0812">Transmembrane</keyword>
<dbReference type="PATRIC" id="fig|1384056.3.peg.1481"/>
<gene>
    <name evidence="2" type="ORF">N787_11320</name>
</gene>
<keyword evidence="1" id="KW-0472">Membrane</keyword>
<protein>
    <recommendedName>
        <fullName evidence="4">Transmembrane protein</fullName>
    </recommendedName>
</protein>
<dbReference type="EMBL" id="AVCK01000019">
    <property type="protein sequence ID" value="KFN46148.1"/>
    <property type="molecule type" value="Genomic_DNA"/>
</dbReference>
<feature type="transmembrane region" description="Helical" evidence="1">
    <location>
        <begin position="78"/>
        <end position="100"/>
    </location>
</feature>
<name>A0A091B0M8_9GAMM</name>